<keyword evidence="3 7" id="KW-0812">Transmembrane</keyword>
<organism evidence="8 9">
    <name type="scientific">Bacillus infantis</name>
    <dbReference type="NCBI Taxonomy" id="324767"/>
    <lineage>
        <taxon>Bacteria</taxon>
        <taxon>Bacillati</taxon>
        <taxon>Bacillota</taxon>
        <taxon>Bacilli</taxon>
        <taxon>Bacillales</taxon>
        <taxon>Bacillaceae</taxon>
        <taxon>Bacillus</taxon>
    </lineage>
</organism>
<evidence type="ECO:0000256" key="1">
    <source>
        <dbReference type="ARBA" id="ARBA00004141"/>
    </source>
</evidence>
<keyword evidence="4 7" id="KW-1133">Transmembrane helix</keyword>
<evidence type="ECO:0000256" key="6">
    <source>
        <dbReference type="PIRNR" id="PIRNR005690"/>
    </source>
</evidence>
<feature type="transmembrane region" description="Helical" evidence="7">
    <location>
        <begin position="358"/>
        <end position="376"/>
    </location>
</feature>
<dbReference type="Pfam" id="PF03323">
    <property type="entry name" value="GerA"/>
    <property type="match status" value="1"/>
</dbReference>
<feature type="transmembrane region" description="Helical" evidence="7">
    <location>
        <begin position="388"/>
        <end position="408"/>
    </location>
</feature>
<evidence type="ECO:0000313" key="9">
    <source>
        <dbReference type="Proteomes" id="UP000322139"/>
    </source>
</evidence>
<evidence type="ECO:0000313" key="8">
    <source>
        <dbReference type="EMBL" id="TYS52194.1"/>
    </source>
</evidence>
<dbReference type="EMBL" id="VTER01000001">
    <property type="protein sequence ID" value="TYS52194.1"/>
    <property type="molecule type" value="Genomic_DNA"/>
</dbReference>
<gene>
    <name evidence="8" type="ORF">FZD51_01790</name>
</gene>
<dbReference type="RefSeq" id="WP_148973170.1">
    <property type="nucleotide sequence ID" value="NZ_JBNIKU010000005.1"/>
</dbReference>
<evidence type="ECO:0000256" key="4">
    <source>
        <dbReference type="ARBA" id="ARBA00022989"/>
    </source>
</evidence>
<accession>A0A5D4RR50</accession>
<name>A0A5D4RR50_9BACI</name>
<sequence length="491" mass="54985">MQGQSLFSSDCEKNMKWLESQLGCSSDIRIRRIKPVHIQMEMILAYIDGIVDAEKIEEQIISPLLGAGKEDPSQEMPPIPLLVSSILHSGHIKELDEPSKALKEMLDGNSVLFIDGWDKAYALESSKWPERSPAEPQAQRTPIGPSIAFNESLTNNLALIRKILKSPDLRIDKGPFNSKIVTQLSLIYVEGKADKEILDSVRQSLSKIEIPFILDINYLEEALTEGTKTFFPLTLSTDRPDVVCAEVMEGRIAIAVDGTPFVTTLPAVLVQFFQSPDDYYTLNRGVQIRRLARIFFFMLSVLLPALYISFTVYHPGLVPTQLLIGIIAQREYVPLPTILEVLIFYWLILIISEGSLRLPQGVVLTVTIFASITLGQQAVEAQLVQPTSLVILSAAYVMASISPIYSLVTAQRRLTFRFILLSSFLGLFGVIVGFLALLLHLCSLRSFMVPYLSPLAPFNLSDQKDALFRVPIPEIVKTEKKFTKEEKMKRK</sequence>
<evidence type="ECO:0000256" key="2">
    <source>
        <dbReference type="ARBA" id="ARBA00005278"/>
    </source>
</evidence>
<dbReference type="GO" id="GO:0005886">
    <property type="term" value="C:plasma membrane"/>
    <property type="evidence" value="ECO:0007669"/>
    <property type="project" value="UniProtKB-SubCell"/>
</dbReference>
<evidence type="ECO:0000256" key="5">
    <source>
        <dbReference type="ARBA" id="ARBA00023136"/>
    </source>
</evidence>
<protein>
    <submittedName>
        <fullName evidence="8">Spore germination protein</fullName>
    </submittedName>
</protein>
<comment type="caution">
    <text evidence="8">The sequence shown here is derived from an EMBL/GenBank/DDBJ whole genome shotgun (WGS) entry which is preliminary data.</text>
</comment>
<keyword evidence="5 6" id="KW-0472">Membrane</keyword>
<feature type="transmembrane region" description="Helical" evidence="7">
    <location>
        <begin position="294"/>
        <end position="313"/>
    </location>
</feature>
<dbReference type="PANTHER" id="PTHR22550:SF5">
    <property type="entry name" value="LEUCINE ZIPPER PROTEIN 4"/>
    <property type="match status" value="1"/>
</dbReference>
<dbReference type="PIRSF" id="PIRSF005690">
    <property type="entry name" value="GerBA"/>
    <property type="match status" value="1"/>
</dbReference>
<feature type="transmembrane region" description="Helical" evidence="7">
    <location>
        <begin position="333"/>
        <end position="351"/>
    </location>
</feature>
<dbReference type="Proteomes" id="UP000322139">
    <property type="component" value="Unassembled WGS sequence"/>
</dbReference>
<evidence type="ECO:0000256" key="3">
    <source>
        <dbReference type="ARBA" id="ARBA00022692"/>
    </source>
</evidence>
<evidence type="ECO:0000256" key="7">
    <source>
        <dbReference type="SAM" id="Phobius"/>
    </source>
</evidence>
<proteinExistence type="inferred from homology"/>
<dbReference type="InterPro" id="IPR004995">
    <property type="entry name" value="Spore_Ger"/>
</dbReference>
<feature type="transmembrane region" description="Helical" evidence="7">
    <location>
        <begin position="420"/>
        <end position="441"/>
    </location>
</feature>
<dbReference type="PANTHER" id="PTHR22550">
    <property type="entry name" value="SPORE GERMINATION PROTEIN"/>
    <property type="match status" value="1"/>
</dbReference>
<reference evidence="8 9" key="1">
    <citation type="submission" date="2019-08" db="EMBL/GenBank/DDBJ databases">
        <title>Bacillus genomes from the desert of Cuatro Cienegas, Coahuila.</title>
        <authorList>
            <person name="Olmedo-Alvarez G."/>
        </authorList>
    </citation>
    <scope>NUCLEOTIDE SEQUENCE [LARGE SCALE GENOMIC DNA]</scope>
    <source>
        <strain evidence="8 9">CH446_14T</strain>
    </source>
</reference>
<comment type="subcellular location">
    <subcellularLocation>
        <location evidence="6">Cell membrane</location>
    </subcellularLocation>
    <subcellularLocation>
        <location evidence="1">Membrane</location>
        <topology evidence="1">Multi-pass membrane protein</topology>
    </subcellularLocation>
</comment>
<comment type="similarity">
    <text evidence="2 6">Belongs to the GerABKA family.</text>
</comment>
<dbReference type="InterPro" id="IPR050768">
    <property type="entry name" value="UPF0353/GerABKA_families"/>
</dbReference>
<dbReference type="GO" id="GO:0009847">
    <property type="term" value="P:spore germination"/>
    <property type="evidence" value="ECO:0007669"/>
    <property type="project" value="UniProtKB-UniRule"/>
</dbReference>
<dbReference type="AlphaFoldDB" id="A0A5D4RR50"/>